<evidence type="ECO:0000256" key="4">
    <source>
        <dbReference type="ARBA" id="ARBA00022691"/>
    </source>
</evidence>
<proteinExistence type="inferred from homology"/>
<dbReference type="Gene3D" id="3.40.50.150">
    <property type="entry name" value="Vaccinia Virus protein VP39"/>
    <property type="match status" value="1"/>
</dbReference>
<dbReference type="RefSeq" id="WP_407051495.1">
    <property type="nucleotide sequence ID" value="NZ_CP158568.1"/>
</dbReference>
<comment type="similarity">
    <text evidence="5">Belongs to the methyltransferase superfamily. Tam family.</text>
</comment>
<evidence type="ECO:0000256" key="3">
    <source>
        <dbReference type="ARBA" id="ARBA00022679"/>
    </source>
</evidence>
<comment type="catalytic activity">
    <reaction evidence="5">
        <text>trans-aconitate + S-adenosyl-L-methionine = (E)-3-(methoxycarbonyl)pent-2-enedioate + S-adenosyl-L-homocysteine</text>
        <dbReference type="Rhea" id="RHEA:14969"/>
        <dbReference type="ChEBI" id="CHEBI:15708"/>
        <dbReference type="ChEBI" id="CHEBI:57470"/>
        <dbReference type="ChEBI" id="CHEBI:57856"/>
        <dbReference type="ChEBI" id="CHEBI:59789"/>
        <dbReference type="EC" id="2.1.1.144"/>
    </reaction>
</comment>
<dbReference type="EC" id="2.1.1.144" evidence="5"/>
<keyword evidence="4 5" id="KW-0949">S-adenosyl-L-methionine</keyword>
<comment type="subcellular location">
    <subcellularLocation>
        <location evidence="5">Cytoplasm</location>
    </subcellularLocation>
</comment>
<accession>A0AAU7XI29</accession>
<comment type="function">
    <text evidence="5">Catalyzes the S-adenosylmethionine monomethyl esterification of trans-aconitate.</text>
</comment>
<dbReference type="Pfam" id="PF13489">
    <property type="entry name" value="Methyltransf_23"/>
    <property type="match status" value="1"/>
</dbReference>
<dbReference type="NCBIfam" id="NF002463">
    <property type="entry name" value="PRK01683.1"/>
    <property type="match status" value="1"/>
</dbReference>
<dbReference type="KEGG" id="mflg:ABS361_09390"/>
<keyword evidence="1 5" id="KW-0963">Cytoplasm</keyword>
<dbReference type="InterPro" id="IPR023149">
    <property type="entry name" value="Trans_acon_MeTrfase_C"/>
</dbReference>
<dbReference type="CDD" id="cd02440">
    <property type="entry name" value="AdoMet_MTases"/>
    <property type="match status" value="1"/>
</dbReference>
<dbReference type="AlphaFoldDB" id="A0AAU7XI29"/>
<evidence type="ECO:0000256" key="1">
    <source>
        <dbReference type="ARBA" id="ARBA00022490"/>
    </source>
</evidence>
<dbReference type="Gene3D" id="1.10.150.290">
    <property type="entry name" value="S-adenosyl-L-methionine-dependent methyltransferases"/>
    <property type="match status" value="1"/>
</dbReference>
<keyword evidence="3 5" id="KW-0808">Transferase</keyword>
<name>A0AAU7XI29_9HYPH</name>
<evidence type="ECO:0000313" key="6">
    <source>
        <dbReference type="EMBL" id="XBY46399.1"/>
    </source>
</evidence>
<dbReference type="SUPFAM" id="SSF53335">
    <property type="entry name" value="S-adenosyl-L-methionine-dependent methyltransferases"/>
    <property type="match status" value="1"/>
</dbReference>
<dbReference type="InterPro" id="IPR023506">
    <property type="entry name" value="Trans-aconitate_MeTrfase"/>
</dbReference>
<dbReference type="HAMAP" id="MF_00560">
    <property type="entry name" value="Tran_acon_Me_trans"/>
    <property type="match status" value="1"/>
</dbReference>
<keyword evidence="2 5" id="KW-0489">Methyltransferase</keyword>
<evidence type="ECO:0000256" key="5">
    <source>
        <dbReference type="HAMAP-Rule" id="MF_00560"/>
    </source>
</evidence>
<dbReference type="GO" id="GO:0005737">
    <property type="term" value="C:cytoplasm"/>
    <property type="evidence" value="ECO:0007669"/>
    <property type="project" value="UniProtKB-SubCell"/>
</dbReference>
<dbReference type="GO" id="GO:0032259">
    <property type="term" value="P:methylation"/>
    <property type="evidence" value="ECO:0007669"/>
    <property type="project" value="UniProtKB-KW"/>
</dbReference>
<dbReference type="PANTHER" id="PTHR43861">
    <property type="entry name" value="TRANS-ACONITATE 2-METHYLTRANSFERASE-RELATED"/>
    <property type="match status" value="1"/>
</dbReference>
<gene>
    <name evidence="5 6" type="primary">tam</name>
    <name evidence="6" type="ORF">ABS361_09390</name>
</gene>
<dbReference type="GO" id="GO:0030798">
    <property type="term" value="F:trans-aconitate 2-methyltransferase activity"/>
    <property type="evidence" value="ECO:0007669"/>
    <property type="project" value="UniProtKB-UniRule"/>
</dbReference>
<protein>
    <recommendedName>
        <fullName evidence="5">Trans-aconitate 2-methyltransferase</fullName>
        <ecNumber evidence="5">2.1.1.144</ecNumber>
    </recommendedName>
</protein>
<dbReference type="EMBL" id="CP158568">
    <property type="protein sequence ID" value="XBY46399.1"/>
    <property type="molecule type" value="Genomic_DNA"/>
</dbReference>
<dbReference type="PANTHER" id="PTHR43861:SF1">
    <property type="entry name" value="TRANS-ACONITATE 2-METHYLTRANSFERASE"/>
    <property type="match status" value="1"/>
</dbReference>
<evidence type="ECO:0000256" key="2">
    <source>
        <dbReference type="ARBA" id="ARBA00022603"/>
    </source>
</evidence>
<reference evidence="6" key="1">
    <citation type="submission" date="2024-06" db="EMBL/GenBank/DDBJ databases">
        <title>Methylostella associata gen. nov., sp. nov., a novel Ancalomicrobiaceae-affiliated facultatively methylotrophic bacteria that feed on methanotrophs of the genus Methylococcus.</title>
        <authorList>
            <person name="Saltykova V."/>
            <person name="Danilova O.V."/>
            <person name="Oshkin I.Y."/>
            <person name="Belova S.E."/>
            <person name="Pimenov N.V."/>
            <person name="Dedysh S.N."/>
        </authorList>
    </citation>
    <scope>NUCLEOTIDE SEQUENCE</scope>
    <source>
        <strain evidence="6">S20</strain>
    </source>
</reference>
<organism evidence="6">
    <name type="scientific">Methyloraptor flagellatus</name>
    <dbReference type="NCBI Taxonomy" id="3162530"/>
    <lineage>
        <taxon>Bacteria</taxon>
        <taxon>Pseudomonadati</taxon>
        <taxon>Pseudomonadota</taxon>
        <taxon>Alphaproteobacteria</taxon>
        <taxon>Hyphomicrobiales</taxon>
        <taxon>Ancalomicrobiaceae</taxon>
        <taxon>Methyloraptor</taxon>
    </lineage>
</organism>
<sequence length="261" mass="28486">MTLTADWNAARYLAFEDERTRPSVDLLARVATADPRACIDLGCGPGNSTELLVARYPDAAVEGLDSSPDMIEKARKRLGNVAFSLGDVATWAPERPYDVIFANAVLQWLPDHATLLPRLARALAPGGSLAVQMPDNLDEPSHAAMRDVARGGPWAAKLAQADAARSEIASVDDYYHWLRAAGCTVDIWRTTYIHVLAGPRAIVDWFLSTGLKPYVDPLSGPEREAYLAAYEARIAEAYPAQPDGTVLLRFPRLFVVARRSA</sequence>
<dbReference type="InterPro" id="IPR029063">
    <property type="entry name" value="SAM-dependent_MTases_sf"/>
</dbReference>